<evidence type="ECO:0000313" key="3">
    <source>
        <dbReference type="Proteomes" id="UP000194641"/>
    </source>
</evidence>
<feature type="compositionally biased region" description="Polar residues" evidence="1">
    <location>
        <begin position="69"/>
        <end position="79"/>
    </location>
</feature>
<evidence type="ECO:0000313" key="2">
    <source>
        <dbReference type="EMBL" id="OUI94334.1"/>
    </source>
</evidence>
<organism evidence="2 3">
    <name type="scientific">Acetobacter indonesiensis</name>
    <dbReference type="NCBI Taxonomy" id="104101"/>
    <lineage>
        <taxon>Bacteria</taxon>
        <taxon>Pseudomonadati</taxon>
        <taxon>Pseudomonadota</taxon>
        <taxon>Alphaproteobacteria</taxon>
        <taxon>Acetobacterales</taxon>
        <taxon>Acetobacteraceae</taxon>
        <taxon>Acetobacter</taxon>
    </lineage>
</organism>
<evidence type="ECO:0008006" key="4">
    <source>
        <dbReference type="Google" id="ProtNLM"/>
    </source>
</evidence>
<name>A0A252AV49_9PROT</name>
<comment type="caution">
    <text evidence="2">The sequence shown here is derived from an EMBL/GenBank/DDBJ whole genome shotgun (WGS) entry which is preliminary data.</text>
</comment>
<proteinExistence type="predicted"/>
<protein>
    <recommendedName>
        <fullName evidence="4">DUF1178 domain-containing protein</fullName>
    </recommendedName>
</protein>
<dbReference type="InterPro" id="IPR009562">
    <property type="entry name" value="DUF1178"/>
</dbReference>
<reference evidence="3" key="1">
    <citation type="submission" date="2014-06" db="EMBL/GenBank/DDBJ databases">
        <authorList>
            <person name="Winans N.J."/>
            <person name="Newell P.D."/>
            <person name="Douglas A.E."/>
        </authorList>
    </citation>
    <scope>NUCLEOTIDE SEQUENCE [LARGE SCALE GENOMIC DNA]</scope>
</reference>
<accession>A0A252AV49</accession>
<dbReference type="Proteomes" id="UP000194641">
    <property type="component" value="Unassembled WGS sequence"/>
</dbReference>
<gene>
    <name evidence="2" type="ORF">HK17_04690</name>
</gene>
<dbReference type="EMBL" id="JOPA01000016">
    <property type="protein sequence ID" value="OUI94334.1"/>
    <property type="molecule type" value="Genomic_DNA"/>
</dbReference>
<evidence type="ECO:0000256" key="1">
    <source>
        <dbReference type="SAM" id="MobiDB-lite"/>
    </source>
</evidence>
<dbReference type="RefSeq" id="WP_086659260.1">
    <property type="nucleotide sequence ID" value="NZ_JBJJWX010000005.1"/>
</dbReference>
<dbReference type="AlphaFoldDB" id="A0A252AV49"/>
<feature type="region of interest" description="Disordered" evidence="1">
    <location>
        <begin position="53"/>
        <end position="79"/>
    </location>
</feature>
<dbReference type="Pfam" id="PF06676">
    <property type="entry name" value="DUF1178"/>
    <property type="match status" value="1"/>
</dbReference>
<dbReference type="PIRSF" id="PIRSF032131">
    <property type="entry name" value="UCP032131"/>
    <property type="match status" value="1"/>
</dbReference>
<sequence>MICYQLCCANDHHFEGWYRDSAAFAQLQQKGLLSCPHCGVSDVRQALMAPAIAKGRSEKKQPARPADSQPVSQETDQNVVPVQRAPLSDQVIVAFQKIRQTVEQNCENMGDRFAKEAVRIHHGEAEERGIYGTATEKEQNMLREEGVDVLTVPWVRRADS</sequence>